<organism evidence="2">
    <name type="scientific">Lotharella globosa</name>
    <dbReference type="NCBI Taxonomy" id="91324"/>
    <lineage>
        <taxon>Eukaryota</taxon>
        <taxon>Sar</taxon>
        <taxon>Rhizaria</taxon>
        <taxon>Cercozoa</taxon>
        <taxon>Chlorarachniophyceae</taxon>
        <taxon>Lotharella</taxon>
    </lineage>
</organism>
<reference evidence="2" key="1">
    <citation type="submission" date="2021-01" db="EMBL/GenBank/DDBJ databases">
        <authorList>
            <person name="Corre E."/>
            <person name="Pelletier E."/>
            <person name="Niang G."/>
            <person name="Scheremetjew M."/>
            <person name="Finn R."/>
            <person name="Kale V."/>
            <person name="Holt S."/>
            <person name="Cochrane G."/>
            <person name="Meng A."/>
            <person name="Brown T."/>
            <person name="Cohen L."/>
        </authorList>
    </citation>
    <scope>NUCLEOTIDE SEQUENCE</scope>
    <source>
        <strain evidence="2">CCCM811</strain>
    </source>
</reference>
<evidence type="ECO:0000256" key="1">
    <source>
        <dbReference type="SAM" id="MobiDB-lite"/>
    </source>
</evidence>
<accession>A0A7S4DY30</accession>
<dbReference type="AlphaFoldDB" id="A0A7S4DY30"/>
<feature type="compositionally biased region" description="Basic residues" evidence="1">
    <location>
        <begin position="212"/>
        <end position="226"/>
    </location>
</feature>
<gene>
    <name evidence="2" type="ORF">LGLO00237_LOCUS29222</name>
</gene>
<evidence type="ECO:0000313" key="2">
    <source>
        <dbReference type="EMBL" id="CAE0677441.1"/>
    </source>
</evidence>
<dbReference type="EMBL" id="HBIV01041467">
    <property type="protein sequence ID" value="CAE0677441.1"/>
    <property type="molecule type" value="Transcribed_RNA"/>
</dbReference>
<name>A0A7S4DY30_9EUKA</name>
<proteinExistence type="predicted"/>
<sequence length="237" mass="26815">MGDWRETLFFWRGDLSSVSDGFQQVAWEGTWVGSGKLEAPDAKEFTESTNKFEQKFKIGEGSLVKSKEKESSDNDQLSLMFNRSTESPVKAFCSGYYLLDNGEGHEKHGDDTHTCWFIRSSSGSVSGNRENRSYLIVLARGENEFGRFISAGKLERIDGGLKYTLTLARRYVTDKDKRWKGTANLPQDTIRDLVERQIESTPWVGLTTKPLFKSRKNKGKSRKRNRSSSTDGGVSQK</sequence>
<protein>
    <submittedName>
        <fullName evidence="2">Uncharacterized protein</fullName>
    </submittedName>
</protein>
<feature type="region of interest" description="Disordered" evidence="1">
    <location>
        <begin position="209"/>
        <end position="237"/>
    </location>
</feature>